<keyword evidence="4" id="KW-1185">Reference proteome</keyword>
<name>A0A4Q7LZH1_9MICO</name>
<organism evidence="3 4">
    <name type="scientific">Xylanimonas ulmi</name>
    <dbReference type="NCBI Taxonomy" id="228973"/>
    <lineage>
        <taxon>Bacteria</taxon>
        <taxon>Bacillati</taxon>
        <taxon>Actinomycetota</taxon>
        <taxon>Actinomycetes</taxon>
        <taxon>Micrococcales</taxon>
        <taxon>Promicromonosporaceae</taxon>
        <taxon>Xylanimonas</taxon>
    </lineage>
</organism>
<dbReference type="OrthoDB" id="241790at2"/>
<dbReference type="AlphaFoldDB" id="A0A4Q7LZH1"/>
<evidence type="ECO:0000313" key="4">
    <source>
        <dbReference type="Proteomes" id="UP000293852"/>
    </source>
</evidence>
<evidence type="ECO:0000313" key="3">
    <source>
        <dbReference type="EMBL" id="RZS60374.1"/>
    </source>
</evidence>
<accession>A0A4Q7LZH1</accession>
<feature type="chain" id="PRO_5020963976" evidence="2">
    <location>
        <begin position="21"/>
        <end position="251"/>
    </location>
</feature>
<gene>
    <name evidence="3" type="ORF">EV386_0629</name>
</gene>
<protein>
    <submittedName>
        <fullName evidence="3">Uncharacterized protein</fullName>
    </submittedName>
</protein>
<dbReference type="RefSeq" id="WP_130412238.1">
    <property type="nucleotide sequence ID" value="NZ_SGWX01000001.1"/>
</dbReference>
<feature type="signal peptide" evidence="2">
    <location>
        <begin position="1"/>
        <end position="20"/>
    </location>
</feature>
<evidence type="ECO:0000256" key="1">
    <source>
        <dbReference type="SAM" id="MobiDB-lite"/>
    </source>
</evidence>
<sequence length="251" mass="25833">MSHARPPRAPAAVAVTLALAATLAACSPEGTRAGEESPLSLPPSPSPPAVDVDVPAGADDDTARFVACLVARDVAANVDERGFVVVRDVSLDGGARPADAVAHARFADDLVHASVDAPGRGWVAPLRAAFFTDPHTAQAWESCHAEHPGFSPLTWDDVAARDPILSGDAAVAQQAAVDFARRARNDGFGWVVDPGADGVVELPAWLREAELRDLLAAALDPGGPVVTFDAASEPAFDWRAVVGEFAGGGLG</sequence>
<dbReference type="Proteomes" id="UP000293852">
    <property type="component" value="Unassembled WGS sequence"/>
</dbReference>
<dbReference type="EMBL" id="SGWX01000001">
    <property type="protein sequence ID" value="RZS60374.1"/>
    <property type="molecule type" value="Genomic_DNA"/>
</dbReference>
<reference evidence="3 4" key="1">
    <citation type="submission" date="2019-02" db="EMBL/GenBank/DDBJ databases">
        <title>Sequencing the genomes of 1000 actinobacteria strains.</title>
        <authorList>
            <person name="Klenk H.-P."/>
        </authorList>
    </citation>
    <scope>NUCLEOTIDE SEQUENCE [LARGE SCALE GENOMIC DNA]</scope>
    <source>
        <strain evidence="3 4">DSM 16932</strain>
    </source>
</reference>
<feature type="region of interest" description="Disordered" evidence="1">
    <location>
        <begin position="28"/>
        <end position="56"/>
    </location>
</feature>
<keyword evidence="2" id="KW-0732">Signal</keyword>
<comment type="caution">
    <text evidence="3">The sequence shown here is derived from an EMBL/GenBank/DDBJ whole genome shotgun (WGS) entry which is preliminary data.</text>
</comment>
<evidence type="ECO:0000256" key="2">
    <source>
        <dbReference type="SAM" id="SignalP"/>
    </source>
</evidence>
<dbReference type="PROSITE" id="PS51257">
    <property type="entry name" value="PROKAR_LIPOPROTEIN"/>
    <property type="match status" value="1"/>
</dbReference>
<proteinExistence type="predicted"/>